<evidence type="ECO:0000256" key="1">
    <source>
        <dbReference type="ARBA" id="ARBA00023125"/>
    </source>
</evidence>
<dbReference type="SMART" id="SM00850">
    <property type="entry name" value="LytTR"/>
    <property type="match status" value="1"/>
</dbReference>
<evidence type="ECO:0000256" key="2">
    <source>
        <dbReference type="PROSITE-ProRule" id="PRU00169"/>
    </source>
</evidence>
<feature type="domain" description="HTH LytTR-type" evidence="4">
    <location>
        <begin position="164"/>
        <end position="268"/>
    </location>
</feature>
<dbReference type="SMART" id="SM00448">
    <property type="entry name" value="REC"/>
    <property type="match status" value="1"/>
</dbReference>
<dbReference type="PROSITE" id="PS50110">
    <property type="entry name" value="RESPONSE_REGULATORY"/>
    <property type="match status" value="1"/>
</dbReference>
<dbReference type="GO" id="GO:0000976">
    <property type="term" value="F:transcription cis-regulatory region binding"/>
    <property type="evidence" value="ECO:0007669"/>
    <property type="project" value="TreeGrafter"/>
</dbReference>
<dbReference type="EMBL" id="CP024201">
    <property type="protein sequence ID" value="ATQ42962.1"/>
    <property type="molecule type" value="Genomic_DNA"/>
</dbReference>
<dbReference type="GO" id="GO:0006355">
    <property type="term" value="P:regulation of DNA-templated transcription"/>
    <property type="evidence" value="ECO:0007669"/>
    <property type="project" value="TreeGrafter"/>
</dbReference>
<dbReference type="PANTHER" id="PTHR48111:SF69">
    <property type="entry name" value="RESPONSE REGULATOR RECEIVER"/>
    <property type="match status" value="1"/>
</dbReference>
<keyword evidence="6" id="KW-1185">Reference proteome</keyword>
<organism evidence="5 6">
    <name type="scientific">Caulobacter mirabilis</name>
    <dbReference type="NCBI Taxonomy" id="69666"/>
    <lineage>
        <taxon>Bacteria</taxon>
        <taxon>Pseudomonadati</taxon>
        <taxon>Pseudomonadota</taxon>
        <taxon>Alphaproteobacteria</taxon>
        <taxon>Caulobacterales</taxon>
        <taxon>Caulobacteraceae</taxon>
        <taxon>Caulobacter</taxon>
    </lineage>
</organism>
<evidence type="ECO:0000259" key="3">
    <source>
        <dbReference type="PROSITE" id="PS50110"/>
    </source>
</evidence>
<dbReference type="InterPro" id="IPR011006">
    <property type="entry name" value="CheY-like_superfamily"/>
</dbReference>
<gene>
    <name evidence="5" type="ORF">CSW64_11350</name>
</gene>
<protein>
    <submittedName>
        <fullName evidence="5">DNA-binding response regulator</fullName>
    </submittedName>
</protein>
<dbReference type="GO" id="GO:0000156">
    <property type="term" value="F:phosphorelay response regulator activity"/>
    <property type="evidence" value="ECO:0007669"/>
    <property type="project" value="TreeGrafter"/>
</dbReference>
<feature type="modified residue" description="4-aspartylphosphate" evidence="2">
    <location>
        <position position="66"/>
    </location>
</feature>
<feature type="domain" description="Response regulatory" evidence="3">
    <location>
        <begin position="15"/>
        <end position="129"/>
    </location>
</feature>
<keyword evidence="2" id="KW-0597">Phosphoprotein</keyword>
<reference evidence="5 6" key="1">
    <citation type="submission" date="2017-10" db="EMBL/GenBank/DDBJ databases">
        <title>Genome sequence of Caulobacter mirabilis FWC38.</title>
        <authorList>
            <person name="Fiebig A."/>
            <person name="Crosson S."/>
        </authorList>
    </citation>
    <scope>NUCLEOTIDE SEQUENCE [LARGE SCALE GENOMIC DNA]</scope>
    <source>
        <strain evidence="5 6">FWC 38</strain>
    </source>
</reference>
<dbReference type="SUPFAM" id="SSF52172">
    <property type="entry name" value="CheY-like"/>
    <property type="match status" value="1"/>
</dbReference>
<dbReference type="InterPro" id="IPR007492">
    <property type="entry name" value="LytTR_DNA-bd_dom"/>
</dbReference>
<dbReference type="AlphaFoldDB" id="A0A2D2AY96"/>
<sequence>MARRRRAALRGRGVKVLIADDEPLALARLRQALACIPEVELVAAARSGDEALQFVRSLKPDLAILDIQMPGLDGLGVVGRLRPADVVPEIIFVTAFTQHAVRAFELNAADYLTKPFEFERLRAAIRRARGRLEARNSDQRFAQLQALVASLQQTAQPSAYETEVWIRRPDGLHRQPLEDVDHILAQGDYVELHTRGAAHLVRDTISALEQRIDPARFVRCHRSVIVNLTFVRGMRRRAGRKLVLTLVDGREILVGPSYSDQISQAMSIKPWRQAARHEK</sequence>
<evidence type="ECO:0000313" key="6">
    <source>
        <dbReference type="Proteomes" id="UP000228945"/>
    </source>
</evidence>
<dbReference type="PANTHER" id="PTHR48111">
    <property type="entry name" value="REGULATOR OF RPOS"/>
    <property type="match status" value="1"/>
</dbReference>
<dbReference type="InterPro" id="IPR039420">
    <property type="entry name" value="WalR-like"/>
</dbReference>
<dbReference type="Pfam" id="PF00072">
    <property type="entry name" value="Response_reg"/>
    <property type="match status" value="1"/>
</dbReference>
<proteinExistence type="predicted"/>
<dbReference type="KEGG" id="cmb:CSW64_11350"/>
<dbReference type="InterPro" id="IPR001789">
    <property type="entry name" value="Sig_transdc_resp-reg_receiver"/>
</dbReference>
<keyword evidence="1 5" id="KW-0238">DNA-binding</keyword>
<dbReference type="GO" id="GO:0032993">
    <property type="term" value="C:protein-DNA complex"/>
    <property type="evidence" value="ECO:0007669"/>
    <property type="project" value="TreeGrafter"/>
</dbReference>
<accession>A0A2D2AY96</accession>
<dbReference type="Pfam" id="PF04397">
    <property type="entry name" value="LytTR"/>
    <property type="match status" value="1"/>
</dbReference>
<evidence type="ECO:0000313" key="5">
    <source>
        <dbReference type="EMBL" id="ATQ42962.1"/>
    </source>
</evidence>
<dbReference type="Gene3D" id="3.40.50.2300">
    <property type="match status" value="1"/>
</dbReference>
<dbReference type="PROSITE" id="PS50930">
    <property type="entry name" value="HTH_LYTTR"/>
    <property type="match status" value="1"/>
</dbReference>
<dbReference type="GO" id="GO:0005829">
    <property type="term" value="C:cytosol"/>
    <property type="evidence" value="ECO:0007669"/>
    <property type="project" value="TreeGrafter"/>
</dbReference>
<dbReference type="Gene3D" id="2.40.50.1020">
    <property type="entry name" value="LytTr DNA-binding domain"/>
    <property type="match status" value="1"/>
</dbReference>
<dbReference type="Proteomes" id="UP000228945">
    <property type="component" value="Chromosome"/>
</dbReference>
<evidence type="ECO:0000259" key="4">
    <source>
        <dbReference type="PROSITE" id="PS50930"/>
    </source>
</evidence>
<name>A0A2D2AY96_9CAUL</name>